<comment type="caution">
    <text evidence="1">The sequence shown here is derived from an EMBL/GenBank/DDBJ whole genome shotgun (WGS) entry which is preliminary data.</text>
</comment>
<protein>
    <submittedName>
        <fullName evidence="1">Uncharacterized protein</fullName>
    </submittedName>
</protein>
<dbReference type="RefSeq" id="WP_095497443.1">
    <property type="nucleotide sequence ID" value="NZ_BSPO01000002.1"/>
</dbReference>
<evidence type="ECO:0000313" key="1">
    <source>
        <dbReference type="EMBL" id="GLS82983.1"/>
    </source>
</evidence>
<evidence type="ECO:0000313" key="2">
    <source>
        <dbReference type="Proteomes" id="UP001157439"/>
    </source>
</evidence>
<sequence length="212" mass="24656">MSSWENRREFLTKLARRSIVGEREFILRRNHLMKVCQLSRGSIYNQFPNEADLQLSLAADDYQYRLSTAKQQFEAIDNPLHAYAIHHFSYLRGLQLDNLHPLARLNASDSTLAGASEAYRNLYLEAEAQYNAWNAQMIAQIAPPQGYNREMIVSHFITGTKINWANDNHPLQEQQFDHFCYALYQLLGVKNCSKPLWSDYLKLESKEERLVA</sequence>
<dbReference type="EMBL" id="BSPO01000002">
    <property type="protein sequence ID" value="GLS82983.1"/>
    <property type="molecule type" value="Genomic_DNA"/>
</dbReference>
<reference evidence="1 2" key="1">
    <citation type="journal article" date="2014" name="Int. J. Syst. Evol. Microbiol.">
        <title>Complete genome sequence of Corynebacterium casei LMG S-19264T (=DSM 44701T), isolated from a smear-ripened cheese.</title>
        <authorList>
            <consortium name="US DOE Joint Genome Institute (JGI-PGF)"/>
            <person name="Walter F."/>
            <person name="Albersmeier A."/>
            <person name="Kalinowski J."/>
            <person name="Ruckert C."/>
        </authorList>
    </citation>
    <scope>NUCLEOTIDE SEQUENCE [LARGE SCALE GENOMIC DNA]</scope>
    <source>
        <strain evidence="1 2">NBRC 112785</strain>
    </source>
</reference>
<keyword evidence="2" id="KW-1185">Reference proteome</keyword>
<dbReference type="Proteomes" id="UP001157439">
    <property type="component" value="Unassembled WGS sequence"/>
</dbReference>
<name>A0AA37WVZ4_9GAMM</name>
<gene>
    <name evidence="1" type="ORF">GCM10007894_09600</name>
</gene>
<accession>A0AA37WVZ4</accession>
<proteinExistence type="predicted"/>
<dbReference type="AlphaFoldDB" id="A0AA37WVZ4"/>
<organism evidence="1 2">
    <name type="scientific">Paraferrimonas haliotis</name>
    <dbReference type="NCBI Taxonomy" id="2013866"/>
    <lineage>
        <taxon>Bacteria</taxon>
        <taxon>Pseudomonadati</taxon>
        <taxon>Pseudomonadota</taxon>
        <taxon>Gammaproteobacteria</taxon>
        <taxon>Alteromonadales</taxon>
        <taxon>Ferrimonadaceae</taxon>
        <taxon>Paraferrimonas</taxon>
    </lineage>
</organism>